<dbReference type="PANTHER" id="PTHR30383:SF29">
    <property type="entry name" value="SGNH HYDROLASE-TYPE ESTERASE DOMAIN-CONTAINING PROTEIN"/>
    <property type="match status" value="1"/>
</dbReference>
<protein>
    <submittedName>
        <fullName evidence="4">Hydrolase</fullName>
    </submittedName>
</protein>
<evidence type="ECO:0000256" key="1">
    <source>
        <dbReference type="SAM" id="SignalP"/>
    </source>
</evidence>
<evidence type="ECO:0000313" key="4">
    <source>
        <dbReference type="EMBL" id="TYK33303.1"/>
    </source>
</evidence>
<keyword evidence="1" id="KW-0732">Signal</keyword>
<feature type="signal peptide" evidence="1">
    <location>
        <begin position="1"/>
        <end position="20"/>
    </location>
</feature>
<proteinExistence type="predicted"/>
<dbReference type="GO" id="GO:0016788">
    <property type="term" value="F:hydrolase activity, acting on ester bonds"/>
    <property type="evidence" value="ECO:0007669"/>
    <property type="project" value="UniProtKB-ARBA"/>
</dbReference>
<feature type="domain" description="SGNH hydrolase-type esterase" evidence="2">
    <location>
        <begin position="177"/>
        <end position="353"/>
    </location>
</feature>
<evidence type="ECO:0000259" key="3">
    <source>
        <dbReference type="Pfam" id="PF14607"/>
    </source>
</evidence>
<evidence type="ECO:0000313" key="5">
    <source>
        <dbReference type="Proteomes" id="UP000324383"/>
    </source>
</evidence>
<dbReference type="InterPro" id="IPR036514">
    <property type="entry name" value="SGNH_hydro_sf"/>
</dbReference>
<dbReference type="Proteomes" id="UP000324383">
    <property type="component" value="Unassembled WGS sequence"/>
</dbReference>
<name>A0A5D3FIY6_9BACE</name>
<keyword evidence="5" id="KW-1185">Reference proteome</keyword>
<sequence>MMKRIFTFSILCLFLCTLQAQLVYYDTTPFPLLGKATQATHTRYARLPDSLEQTSRPKLWKLSRHSAGMSLRFRTNSTKIAVRWEVLQNYGMAHMTSIGIKGVDLYCLEKNAEWRFVNAGWPTGKKNEATIISNMSVEDREFILYLPLYDGVCSLSIGIDSLSFLEQPAVDLPVRRKPIVFYGTSILQGGCASRPGMAHTNIISRRLNRECINLGFSGNAFLDLEVAEVIAQVDASAIILDFVPNASVDQMKERMEAFYRVIRDKQPLTPVIFVEDPIFTHTLYDNRIAEEVKSKNQVLNMLFNELKRKNEQNIILVSSKDMLGTDGEATVDGIHFTDLGMMRYADLLTPVIRNLIE</sequence>
<feature type="domain" description="SGNH hydrolase-type esterase N-terminal" evidence="3">
    <location>
        <begin position="24"/>
        <end position="161"/>
    </location>
</feature>
<dbReference type="CDD" id="cd01844">
    <property type="entry name" value="SGNH_hydrolase_like_6"/>
    <property type="match status" value="1"/>
</dbReference>
<feature type="chain" id="PRO_5030116464" evidence="1">
    <location>
        <begin position="21"/>
        <end position="357"/>
    </location>
</feature>
<organism evidence="4 5">
    <name type="scientific">Bacteroides pyogenes</name>
    <dbReference type="NCBI Taxonomy" id="310300"/>
    <lineage>
        <taxon>Bacteria</taxon>
        <taxon>Pseudomonadati</taxon>
        <taxon>Bacteroidota</taxon>
        <taxon>Bacteroidia</taxon>
        <taxon>Bacteroidales</taxon>
        <taxon>Bacteroidaceae</taxon>
        <taxon>Bacteroides</taxon>
    </lineage>
</organism>
<dbReference type="SUPFAM" id="SSF52266">
    <property type="entry name" value="SGNH hydrolase"/>
    <property type="match status" value="1"/>
</dbReference>
<gene>
    <name evidence="4" type="ORF">FNJ60_08565</name>
</gene>
<dbReference type="InterPro" id="IPR051532">
    <property type="entry name" value="Ester_Hydrolysis_Enzymes"/>
</dbReference>
<dbReference type="Gene3D" id="2.60.120.260">
    <property type="entry name" value="Galactose-binding domain-like"/>
    <property type="match status" value="1"/>
</dbReference>
<accession>A0A5D3FIY6</accession>
<dbReference type="Gene3D" id="3.40.50.1110">
    <property type="entry name" value="SGNH hydrolase"/>
    <property type="match status" value="1"/>
</dbReference>
<dbReference type="Pfam" id="PF14606">
    <property type="entry name" value="Lipase_GDSL_3"/>
    <property type="match status" value="1"/>
</dbReference>
<dbReference type="PANTHER" id="PTHR30383">
    <property type="entry name" value="THIOESTERASE 1/PROTEASE 1/LYSOPHOSPHOLIPASE L1"/>
    <property type="match status" value="1"/>
</dbReference>
<reference evidence="4 5" key="1">
    <citation type="submission" date="2019-07" db="EMBL/GenBank/DDBJ databases">
        <title>Draft Genome Sequences of Bacteroides pyogenes Strains Isolated from the Uterus Holstein Dairy Cows with Metritis.</title>
        <authorList>
            <person name="Cunha F."/>
            <person name="Galvao K.N."/>
            <person name="Jeon S.J."/>
            <person name="Jeong K.C."/>
        </authorList>
    </citation>
    <scope>NUCLEOTIDE SEQUENCE [LARGE SCALE GENOMIC DNA]</scope>
    <source>
        <strain evidence="4 5">KG-31</strain>
    </source>
</reference>
<dbReference type="InterPro" id="IPR032740">
    <property type="entry name" value="GxDLY"/>
</dbReference>
<keyword evidence="4" id="KW-0378">Hydrolase</keyword>
<dbReference type="InterPro" id="IPR013830">
    <property type="entry name" value="SGNH_hydro"/>
</dbReference>
<dbReference type="EMBL" id="VKLW01000017">
    <property type="protein sequence ID" value="TYK33303.1"/>
    <property type="molecule type" value="Genomic_DNA"/>
</dbReference>
<dbReference type="AlphaFoldDB" id="A0A5D3FIY6"/>
<dbReference type="Pfam" id="PF14607">
    <property type="entry name" value="GxDLY"/>
    <property type="match status" value="1"/>
</dbReference>
<comment type="caution">
    <text evidence="4">The sequence shown here is derived from an EMBL/GenBank/DDBJ whole genome shotgun (WGS) entry which is preliminary data.</text>
</comment>
<evidence type="ECO:0000259" key="2">
    <source>
        <dbReference type="Pfam" id="PF14606"/>
    </source>
</evidence>
<dbReference type="RefSeq" id="WP_148730503.1">
    <property type="nucleotide sequence ID" value="NZ_DAIMPP010000046.1"/>
</dbReference>